<dbReference type="RefSeq" id="WP_207330249.1">
    <property type="nucleotide sequence ID" value="NZ_JAFMYW010000005.1"/>
</dbReference>
<proteinExistence type="predicted"/>
<comment type="caution">
    <text evidence="1">The sequence shown here is derived from an EMBL/GenBank/DDBJ whole genome shotgun (WGS) entry which is preliminary data.</text>
</comment>
<sequence>MPVYESNIPRTTGNADFDGPPADISIDRINYWGNHPEAFFGITFDRLLGLRNGSPTGHVALRVRSLTSPRYASAVWLPFDDGNHPQNAFHYFVLTSAQVDALTSPGNGQPPNALLALLRKDIHHNIYIMFKPMIIGGGVGGENDTTGTRIPAPRG</sequence>
<keyword evidence="2" id="KW-1185">Reference proteome</keyword>
<evidence type="ECO:0000313" key="1">
    <source>
        <dbReference type="EMBL" id="MBO0950290.1"/>
    </source>
</evidence>
<accession>A0ABS3JJW0</accession>
<name>A0ABS3JJW0_9BACT</name>
<organism evidence="1 2">
    <name type="scientific">Fibrella forsythiae</name>
    <dbReference type="NCBI Taxonomy" id="2817061"/>
    <lineage>
        <taxon>Bacteria</taxon>
        <taxon>Pseudomonadati</taxon>
        <taxon>Bacteroidota</taxon>
        <taxon>Cytophagia</taxon>
        <taxon>Cytophagales</taxon>
        <taxon>Spirosomataceae</taxon>
        <taxon>Fibrella</taxon>
    </lineage>
</organism>
<protein>
    <submittedName>
        <fullName evidence="1">Uncharacterized protein</fullName>
    </submittedName>
</protein>
<reference evidence="1 2" key="1">
    <citation type="submission" date="2021-03" db="EMBL/GenBank/DDBJ databases">
        <title>Fibrella sp. HMF5405 genome sequencing and assembly.</title>
        <authorList>
            <person name="Kang H."/>
            <person name="Kim H."/>
            <person name="Bae S."/>
            <person name="Joh K."/>
        </authorList>
    </citation>
    <scope>NUCLEOTIDE SEQUENCE [LARGE SCALE GENOMIC DNA]</scope>
    <source>
        <strain evidence="1 2">HMF5405</strain>
    </source>
</reference>
<dbReference type="EMBL" id="JAFMYW010000005">
    <property type="protein sequence ID" value="MBO0950290.1"/>
    <property type="molecule type" value="Genomic_DNA"/>
</dbReference>
<dbReference type="Proteomes" id="UP000664628">
    <property type="component" value="Unassembled WGS sequence"/>
</dbReference>
<evidence type="ECO:0000313" key="2">
    <source>
        <dbReference type="Proteomes" id="UP000664628"/>
    </source>
</evidence>
<gene>
    <name evidence="1" type="ORF">J2I46_16975</name>
</gene>